<proteinExistence type="predicted"/>
<dbReference type="AlphaFoldDB" id="U6KUF9"/>
<feature type="compositionally biased region" description="Pro residues" evidence="2">
    <location>
        <begin position="14"/>
        <end position="27"/>
    </location>
</feature>
<sequence length="331" mass="36675">APKGALSVPSPALLSPPPKQAAAPPKPEPLKQQKEDSAPSPPKLVYPTLAKTDEQLAKEVRWGPHHFIFRGAPFVAYEEIGRLADESEALRDKALQLELELKKEAEEHQTLIRKMAEMQQRKLQEASGMAIKFGRGIAKIESIVCRWRLRQLGSSLMQLLAACGRTKMEEELAKTRQEASQKAGLLNSKNKEKAARLMLFLLSSICRRRLSEALARLMVFTSSGSDTEGLLFPGIIEDLSDQRTRVALAAIAQAKQDAAVVRNIVGVEAARLEAERTYLSRWRSQLVQITEEIDKEAVQTILEEVAKGATARKAKPKPKPVPLVRVNSEPK</sequence>
<organism evidence="3 4">
    <name type="scientific">Eimeria tenella</name>
    <name type="common">Coccidian parasite</name>
    <dbReference type="NCBI Taxonomy" id="5802"/>
    <lineage>
        <taxon>Eukaryota</taxon>
        <taxon>Sar</taxon>
        <taxon>Alveolata</taxon>
        <taxon>Apicomplexa</taxon>
        <taxon>Conoidasida</taxon>
        <taxon>Coccidia</taxon>
        <taxon>Eucoccidiorida</taxon>
        <taxon>Eimeriorina</taxon>
        <taxon>Eimeriidae</taxon>
        <taxon>Eimeria</taxon>
    </lineage>
</organism>
<protein>
    <submittedName>
        <fullName evidence="3">Uncharacterized protein</fullName>
    </submittedName>
</protein>
<evidence type="ECO:0000313" key="3">
    <source>
        <dbReference type="EMBL" id="CDJ39984.1"/>
    </source>
</evidence>
<dbReference type="VEuPathDB" id="ToxoDB:ETH_00016055"/>
<evidence type="ECO:0000256" key="2">
    <source>
        <dbReference type="SAM" id="MobiDB-lite"/>
    </source>
</evidence>
<feature type="region of interest" description="Disordered" evidence="2">
    <location>
        <begin position="309"/>
        <end position="331"/>
    </location>
</feature>
<keyword evidence="1" id="KW-0175">Coiled coil</keyword>
<gene>
    <name evidence="3" type="ORF">ETH_00016055</name>
</gene>
<accession>U6KUF9</accession>
<feature type="non-terminal residue" evidence="3">
    <location>
        <position position="1"/>
    </location>
</feature>
<name>U6KUF9_EIMTE</name>
<dbReference type="Proteomes" id="UP000030747">
    <property type="component" value="Unassembled WGS sequence"/>
</dbReference>
<dbReference type="EMBL" id="HG674806">
    <property type="protein sequence ID" value="CDJ39984.1"/>
    <property type="molecule type" value="Genomic_DNA"/>
</dbReference>
<dbReference type="VEuPathDB" id="ToxoDB:ETH2_1022600"/>
<dbReference type="GeneID" id="25252365"/>
<feature type="region of interest" description="Disordered" evidence="2">
    <location>
        <begin position="1"/>
        <end position="45"/>
    </location>
</feature>
<evidence type="ECO:0000256" key="1">
    <source>
        <dbReference type="SAM" id="Coils"/>
    </source>
</evidence>
<keyword evidence="4" id="KW-1185">Reference proteome</keyword>
<feature type="compositionally biased region" description="Basic and acidic residues" evidence="2">
    <location>
        <begin position="28"/>
        <end position="37"/>
    </location>
</feature>
<reference evidence="3" key="2">
    <citation type="submission" date="2013-10" db="EMBL/GenBank/DDBJ databases">
        <authorList>
            <person name="Aslett M."/>
        </authorList>
    </citation>
    <scope>NUCLEOTIDE SEQUENCE [LARGE SCALE GENOMIC DNA]</scope>
    <source>
        <strain evidence="3">Houghton</strain>
    </source>
</reference>
<dbReference type="OrthoDB" id="10546149at2759"/>
<dbReference type="RefSeq" id="XP_013230737.1">
    <property type="nucleotide sequence ID" value="XM_013375283.1"/>
</dbReference>
<feature type="coiled-coil region" evidence="1">
    <location>
        <begin position="80"/>
        <end position="121"/>
    </location>
</feature>
<reference evidence="3" key="1">
    <citation type="submission" date="2013-10" db="EMBL/GenBank/DDBJ databases">
        <title>Genomic analysis of the causative agents of coccidiosis in chickens.</title>
        <authorList>
            <person name="Reid A.J."/>
            <person name="Blake D."/>
            <person name="Billington K."/>
            <person name="Browne H."/>
            <person name="Dunn M."/>
            <person name="Hung S."/>
            <person name="Kawahara F."/>
            <person name="Miranda-Saavedra D."/>
            <person name="Mourier T."/>
            <person name="Nagra H."/>
            <person name="Otto T.D."/>
            <person name="Rawlings N."/>
            <person name="Sanchez A."/>
            <person name="Sanders M."/>
            <person name="Subramaniam C."/>
            <person name="Tay Y."/>
            <person name="Dear P."/>
            <person name="Doerig C."/>
            <person name="Gruber A."/>
            <person name="Parkinson J."/>
            <person name="Shirley M."/>
            <person name="Wan K.L."/>
            <person name="Berriman M."/>
            <person name="Tomley F."/>
            <person name="Pain A."/>
        </authorList>
    </citation>
    <scope>NUCLEOTIDE SEQUENCE [LARGE SCALE GENOMIC DNA]</scope>
    <source>
        <strain evidence="3">Houghton</strain>
    </source>
</reference>
<evidence type="ECO:0000313" key="4">
    <source>
        <dbReference type="Proteomes" id="UP000030747"/>
    </source>
</evidence>